<dbReference type="RefSeq" id="WP_143131655.1">
    <property type="nucleotide sequence ID" value="NZ_FPBH01000003.1"/>
</dbReference>
<evidence type="ECO:0000313" key="2">
    <source>
        <dbReference type="Proteomes" id="UP000198844"/>
    </source>
</evidence>
<organism evidence="1 2">
    <name type="scientific">Paraburkholderia aspalathi</name>
    <dbReference type="NCBI Taxonomy" id="1324617"/>
    <lineage>
        <taxon>Bacteria</taxon>
        <taxon>Pseudomonadati</taxon>
        <taxon>Pseudomonadota</taxon>
        <taxon>Betaproteobacteria</taxon>
        <taxon>Burkholderiales</taxon>
        <taxon>Burkholderiaceae</taxon>
        <taxon>Paraburkholderia</taxon>
    </lineage>
</organism>
<proteinExistence type="predicted"/>
<protein>
    <submittedName>
        <fullName evidence="1">Uncharacterized protein</fullName>
    </submittedName>
</protein>
<evidence type="ECO:0000313" key="1">
    <source>
        <dbReference type="EMBL" id="SFT72613.1"/>
    </source>
</evidence>
<sequence>MKILIKNTASLFSRDRSNNGRTRLIILVLCICLDILLLQGCSNPQAPEPKANPDPRVTSHVKITVEEGSGVDHVEVKSIWVVGHLACAPIRQPSGSYVTKQVEVPEKVEKVGSYYLATVINDRFLPDACKWIGDSYEIRLMHGNTLLATAGAAPNDFEKSDTRELTCVPPPDFPTCFLRSKEAFLRSHFKGVFNITVEEME</sequence>
<accession>A0A1I7ACK3</accession>
<name>A0A1I7ACK3_9BURK</name>
<reference evidence="1 2" key="1">
    <citation type="submission" date="2016-10" db="EMBL/GenBank/DDBJ databases">
        <authorList>
            <person name="de Groot N.N."/>
        </authorList>
    </citation>
    <scope>NUCLEOTIDE SEQUENCE [LARGE SCALE GENOMIC DNA]</scope>
    <source>
        <strain evidence="1 2">LMG 27731</strain>
    </source>
</reference>
<dbReference type="EMBL" id="FPBH01000003">
    <property type="protein sequence ID" value="SFT72613.1"/>
    <property type="molecule type" value="Genomic_DNA"/>
</dbReference>
<dbReference type="Proteomes" id="UP000198844">
    <property type="component" value="Unassembled WGS sequence"/>
</dbReference>
<gene>
    <name evidence="1" type="ORF">SAMN05192563_1003263</name>
</gene>
<dbReference type="AlphaFoldDB" id="A0A1I7ACK3"/>